<keyword evidence="5 7" id="KW-0418">Kinase</keyword>
<dbReference type="NCBIfam" id="TIGR00152">
    <property type="entry name" value="dephospho-CoA kinase"/>
    <property type="match status" value="1"/>
</dbReference>
<dbReference type="OrthoDB" id="9812943at2"/>
<comment type="subcellular location">
    <subcellularLocation>
        <location evidence="5">Cytoplasm</location>
    </subcellularLocation>
</comment>
<dbReference type="EC" id="2.7.1.24" evidence="5 6"/>
<dbReference type="CDD" id="cd02022">
    <property type="entry name" value="DPCK"/>
    <property type="match status" value="1"/>
</dbReference>
<dbReference type="InterPro" id="IPR027417">
    <property type="entry name" value="P-loop_NTPase"/>
</dbReference>
<dbReference type="UniPathway" id="UPA00241">
    <property type="reaction ID" value="UER00356"/>
</dbReference>
<evidence type="ECO:0000256" key="1">
    <source>
        <dbReference type="ARBA" id="ARBA00009018"/>
    </source>
</evidence>
<evidence type="ECO:0000313" key="8">
    <source>
        <dbReference type="Proteomes" id="UP000186894"/>
    </source>
</evidence>
<gene>
    <name evidence="5" type="primary">coaE</name>
    <name evidence="7" type="ORF">BJF95_00255</name>
</gene>
<feature type="binding site" evidence="5">
    <location>
        <begin position="11"/>
        <end position="16"/>
    </location>
    <ligand>
        <name>ATP</name>
        <dbReference type="ChEBI" id="CHEBI:30616"/>
    </ligand>
</feature>
<protein>
    <recommendedName>
        <fullName evidence="5 6">Dephospho-CoA kinase</fullName>
        <ecNumber evidence="5 6">2.7.1.24</ecNumber>
    </recommendedName>
    <alternativeName>
        <fullName evidence="5">Dephosphocoenzyme A kinase</fullName>
    </alternativeName>
</protein>
<dbReference type="HAMAP" id="MF_00376">
    <property type="entry name" value="Dephospho_CoA_kinase"/>
    <property type="match status" value="1"/>
</dbReference>
<keyword evidence="4 5" id="KW-0173">Coenzyme A biosynthesis</keyword>
<keyword evidence="8" id="KW-1185">Reference proteome</keyword>
<dbReference type="PANTHER" id="PTHR10695">
    <property type="entry name" value="DEPHOSPHO-COA KINASE-RELATED"/>
    <property type="match status" value="1"/>
</dbReference>
<evidence type="ECO:0000256" key="2">
    <source>
        <dbReference type="ARBA" id="ARBA00022741"/>
    </source>
</evidence>
<dbReference type="PANTHER" id="PTHR10695:SF46">
    <property type="entry name" value="BIFUNCTIONAL COENZYME A SYNTHASE-RELATED"/>
    <property type="match status" value="1"/>
</dbReference>
<comment type="catalytic activity">
    <reaction evidence="5">
        <text>3'-dephospho-CoA + ATP = ADP + CoA + H(+)</text>
        <dbReference type="Rhea" id="RHEA:18245"/>
        <dbReference type="ChEBI" id="CHEBI:15378"/>
        <dbReference type="ChEBI" id="CHEBI:30616"/>
        <dbReference type="ChEBI" id="CHEBI:57287"/>
        <dbReference type="ChEBI" id="CHEBI:57328"/>
        <dbReference type="ChEBI" id="CHEBI:456216"/>
        <dbReference type="EC" id="2.7.1.24"/>
    </reaction>
</comment>
<dbReference type="AlphaFoldDB" id="A0A1Q8ZLI3"/>
<comment type="pathway">
    <text evidence="5">Cofactor biosynthesis; coenzyme A biosynthesis; CoA from (R)-pantothenate: step 5/5.</text>
</comment>
<dbReference type="Gene3D" id="3.40.50.300">
    <property type="entry name" value="P-loop containing nucleotide triphosphate hydrolases"/>
    <property type="match status" value="1"/>
</dbReference>
<dbReference type="Proteomes" id="UP000186894">
    <property type="component" value="Unassembled WGS sequence"/>
</dbReference>
<comment type="caution">
    <text evidence="7">The sequence shown here is derived from an EMBL/GenBank/DDBJ whole genome shotgun (WGS) entry which is preliminary data.</text>
</comment>
<keyword evidence="5" id="KW-0963">Cytoplasm</keyword>
<dbReference type="GO" id="GO:0015937">
    <property type="term" value="P:coenzyme A biosynthetic process"/>
    <property type="evidence" value="ECO:0007669"/>
    <property type="project" value="UniProtKB-UniRule"/>
</dbReference>
<evidence type="ECO:0000256" key="6">
    <source>
        <dbReference type="NCBIfam" id="TIGR00152"/>
    </source>
</evidence>
<evidence type="ECO:0000256" key="4">
    <source>
        <dbReference type="ARBA" id="ARBA00022993"/>
    </source>
</evidence>
<dbReference type="RefSeq" id="WP_075641304.1">
    <property type="nucleotide sequence ID" value="NZ_MKIM01000031.1"/>
</dbReference>
<sequence>MIRLGLTGSIGMGKTTTADFFRQEGVPVYDADAAVHELYRHEAVEPIGAVFPEAIVDGVVDRTVLSQTLAQNPDKMKALEAIVHPLVRRKQQAFLEDQELAGADLVAFDIPLLFETGGQKQLDKVVVVSCDAETQRERVLARPGWTEEKLAMVLARQMPDEEKRARADFVVETGFGLEIAQAQVKDIVQALRLEADVPWLEDE</sequence>
<dbReference type="Pfam" id="PF01121">
    <property type="entry name" value="CoaE"/>
    <property type="match status" value="1"/>
</dbReference>
<dbReference type="GO" id="GO:0005524">
    <property type="term" value="F:ATP binding"/>
    <property type="evidence" value="ECO:0007669"/>
    <property type="project" value="UniProtKB-UniRule"/>
</dbReference>
<comment type="function">
    <text evidence="5">Catalyzes the phosphorylation of the 3'-hydroxyl group of dephosphocoenzyme A to form coenzyme A.</text>
</comment>
<evidence type="ECO:0000256" key="5">
    <source>
        <dbReference type="HAMAP-Rule" id="MF_00376"/>
    </source>
</evidence>
<keyword evidence="5" id="KW-0808">Transferase</keyword>
<dbReference type="SUPFAM" id="SSF52540">
    <property type="entry name" value="P-loop containing nucleoside triphosphate hydrolases"/>
    <property type="match status" value="1"/>
</dbReference>
<reference evidence="7 8" key="1">
    <citation type="submission" date="2016-09" db="EMBL/GenBank/DDBJ databases">
        <title>Rhizobium oryziradicis sp. nov., isolated from the root of rice.</title>
        <authorList>
            <person name="Zhao J."/>
            <person name="Zhang X."/>
        </authorList>
    </citation>
    <scope>NUCLEOTIDE SEQUENCE [LARGE SCALE GENOMIC DNA]</scope>
    <source>
        <strain evidence="7 8">N19</strain>
    </source>
</reference>
<dbReference type="STRING" id="1867956.BJF95_00255"/>
<name>A0A1Q8ZLI3_9HYPH</name>
<organism evidence="7 8">
    <name type="scientific">Rhizobium oryziradicis</name>
    <dbReference type="NCBI Taxonomy" id="1867956"/>
    <lineage>
        <taxon>Bacteria</taxon>
        <taxon>Pseudomonadati</taxon>
        <taxon>Pseudomonadota</taxon>
        <taxon>Alphaproteobacteria</taxon>
        <taxon>Hyphomicrobiales</taxon>
        <taxon>Rhizobiaceae</taxon>
        <taxon>Rhizobium/Agrobacterium group</taxon>
        <taxon>Rhizobium</taxon>
    </lineage>
</organism>
<dbReference type="InterPro" id="IPR001977">
    <property type="entry name" value="Depp_CoAkinase"/>
</dbReference>
<accession>A0A1Q8ZLI3</accession>
<keyword evidence="2 5" id="KW-0547">Nucleotide-binding</keyword>
<keyword evidence="3 5" id="KW-0067">ATP-binding</keyword>
<evidence type="ECO:0000313" key="7">
    <source>
        <dbReference type="EMBL" id="OLP42612.1"/>
    </source>
</evidence>
<comment type="similarity">
    <text evidence="1 5">Belongs to the CoaE family.</text>
</comment>
<dbReference type="PROSITE" id="PS51219">
    <property type="entry name" value="DPCK"/>
    <property type="match status" value="1"/>
</dbReference>
<dbReference type="EMBL" id="MKIM01000031">
    <property type="protein sequence ID" value="OLP42612.1"/>
    <property type="molecule type" value="Genomic_DNA"/>
</dbReference>
<dbReference type="GO" id="GO:0005737">
    <property type="term" value="C:cytoplasm"/>
    <property type="evidence" value="ECO:0007669"/>
    <property type="project" value="UniProtKB-SubCell"/>
</dbReference>
<evidence type="ECO:0000256" key="3">
    <source>
        <dbReference type="ARBA" id="ARBA00022840"/>
    </source>
</evidence>
<dbReference type="GO" id="GO:0004140">
    <property type="term" value="F:dephospho-CoA kinase activity"/>
    <property type="evidence" value="ECO:0007669"/>
    <property type="project" value="UniProtKB-UniRule"/>
</dbReference>
<proteinExistence type="inferred from homology"/>